<dbReference type="PANTHER" id="PTHR11774:SF11">
    <property type="entry name" value="GERANYLGERANYL TRANSFERASE TYPE-2 SUBUNIT BETA"/>
    <property type="match status" value="1"/>
</dbReference>
<comment type="similarity">
    <text evidence="2">Belongs to the protein prenyltransferase subunit beta family.</text>
</comment>
<evidence type="ECO:0000256" key="5">
    <source>
        <dbReference type="ARBA" id="ARBA00022602"/>
    </source>
</evidence>
<dbReference type="Proteomes" id="UP001461498">
    <property type="component" value="Unassembled WGS sequence"/>
</dbReference>
<dbReference type="SUPFAM" id="SSF48239">
    <property type="entry name" value="Terpenoid cyclases/Protein prenyltransferases"/>
    <property type="match status" value="1"/>
</dbReference>
<keyword evidence="7" id="KW-0479">Metal-binding</keyword>
<keyword evidence="5" id="KW-0637">Prenyltransferase</keyword>
<evidence type="ECO:0000256" key="1">
    <source>
        <dbReference type="ARBA" id="ARBA00001947"/>
    </source>
</evidence>
<evidence type="ECO:0000256" key="17">
    <source>
        <dbReference type="SAM" id="MobiDB-lite"/>
    </source>
</evidence>
<comment type="cofactor">
    <cofactor evidence="1">
        <name>Zn(2+)</name>
        <dbReference type="ChEBI" id="CHEBI:29105"/>
    </cofactor>
</comment>
<evidence type="ECO:0000256" key="16">
    <source>
        <dbReference type="PROSITE-ProRule" id="PRU00146"/>
    </source>
</evidence>
<keyword evidence="9 16" id="KW-0863">Zinc-finger</keyword>
<comment type="subunit">
    <text evidence="3">Heterodimer of an alpha and a beta subunit.</text>
</comment>
<comment type="caution">
    <text evidence="19">The sequence shown here is derived from an EMBL/GenBank/DDBJ whole genome shotgun (WGS) entry which is preliminary data.</text>
</comment>
<evidence type="ECO:0000256" key="2">
    <source>
        <dbReference type="ARBA" id="ARBA00010497"/>
    </source>
</evidence>
<evidence type="ECO:0000256" key="3">
    <source>
        <dbReference type="ARBA" id="ARBA00011355"/>
    </source>
</evidence>
<dbReference type="InterPro" id="IPR001330">
    <property type="entry name" value="Prenyltrans"/>
</dbReference>
<feature type="compositionally biased region" description="Low complexity" evidence="17">
    <location>
        <begin position="202"/>
        <end position="211"/>
    </location>
</feature>
<evidence type="ECO:0000259" key="18">
    <source>
        <dbReference type="PROSITE" id="PS50016"/>
    </source>
</evidence>
<dbReference type="InterPro" id="IPR026873">
    <property type="entry name" value="Ptb1"/>
</dbReference>
<dbReference type="InterPro" id="IPR045089">
    <property type="entry name" value="PGGT1B-like"/>
</dbReference>
<organism evidence="19 20">
    <name type="scientific">Rhynocoris fuscipes</name>
    <dbReference type="NCBI Taxonomy" id="488301"/>
    <lineage>
        <taxon>Eukaryota</taxon>
        <taxon>Metazoa</taxon>
        <taxon>Ecdysozoa</taxon>
        <taxon>Arthropoda</taxon>
        <taxon>Hexapoda</taxon>
        <taxon>Insecta</taxon>
        <taxon>Pterygota</taxon>
        <taxon>Neoptera</taxon>
        <taxon>Paraneoptera</taxon>
        <taxon>Hemiptera</taxon>
        <taxon>Heteroptera</taxon>
        <taxon>Panheteroptera</taxon>
        <taxon>Cimicomorpha</taxon>
        <taxon>Reduviidae</taxon>
        <taxon>Harpactorinae</taxon>
        <taxon>Harpactorini</taxon>
        <taxon>Rhynocoris</taxon>
    </lineage>
</organism>
<evidence type="ECO:0000256" key="14">
    <source>
        <dbReference type="ARBA" id="ARBA00032766"/>
    </source>
</evidence>
<evidence type="ECO:0000256" key="12">
    <source>
        <dbReference type="ARBA" id="ARBA00031218"/>
    </source>
</evidence>
<dbReference type="GO" id="GO:0008270">
    <property type="term" value="F:zinc ion binding"/>
    <property type="evidence" value="ECO:0007669"/>
    <property type="project" value="UniProtKB-KW"/>
</dbReference>
<dbReference type="InterPro" id="IPR019786">
    <property type="entry name" value="Zinc_finger_PHD-type_CS"/>
</dbReference>
<dbReference type="SMART" id="SM00249">
    <property type="entry name" value="PHD"/>
    <property type="match status" value="1"/>
</dbReference>
<dbReference type="InterPro" id="IPR019787">
    <property type="entry name" value="Znf_PHD-finger"/>
</dbReference>
<dbReference type="Gene3D" id="1.50.10.20">
    <property type="match status" value="1"/>
</dbReference>
<evidence type="ECO:0000256" key="10">
    <source>
        <dbReference type="ARBA" id="ARBA00022833"/>
    </source>
</evidence>
<dbReference type="Pfam" id="PF00432">
    <property type="entry name" value="Prenyltrans"/>
    <property type="match status" value="1"/>
</dbReference>
<dbReference type="InterPro" id="IPR001965">
    <property type="entry name" value="Znf_PHD"/>
</dbReference>
<evidence type="ECO:0000256" key="4">
    <source>
        <dbReference type="ARBA" id="ARBA00012656"/>
    </source>
</evidence>
<evidence type="ECO:0000313" key="19">
    <source>
        <dbReference type="EMBL" id="KAK9512751.1"/>
    </source>
</evidence>
<feature type="compositionally biased region" description="Basic and acidic residues" evidence="17">
    <location>
        <begin position="183"/>
        <end position="193"/>
    </location>
</feature>
<dbReference type="PROSITE" id="PS50016">
    <property type="entry name" value="ZF_PHD_2"/>
    <property type="match status" value="1"/>
</dbReference>
<evidence type="ECO:0000256" key="11">
    <source>
        <dbReference type="ARBA" id="ARBA00030816"/>
    </source>
</evidence>
<evidence type="ECO:0000256" key="8">
    <source>
        <dbReference type="ARBA" id="ARBA00022737"/>
    </source>
</evidence>
<keyword evidence="6" id="KW-0808">Transferase</keyword>
<dbReference type="FunFam" id="1.50.10.20:FF:000012">
    <property type="entry name" value="Geranylgeranyl transferase type-2 subunit beta"/>
    <property type="match status" value="1"/>
</dbReference>
<accession>A0AAW1DNZ5</accession>
<feature type="region of interest" description="Disordered" evidence="17">
    <location>
        <begin position="235"/>
        <end position="263"/>
    </location>
</feature>
<sequence>MADSQDFICKVCGKNVNNNCKTILCAGKCKVLYHLQCIPLNNDEKIALSSSTKLLWLCESCSTVEPGTLFSVLSELISTISVLNKEISVLKEIIQCSHSNIKNREPDVDRNYTCQLSRKRNSKSLSFCEEKANENGKEDSNTLDIHPAKIKIECVSPEKTEDETSKTLDTVELLETEKDTLKLTETTSIEKESLSATQGHTSSSSEPKSSSNVQDPLLSNTNFIQVCDIKNENIKTDEKSISTPKSDNDSTKNTEDTVKSTRRSIRPAYKDSPKTLLTDKHLKFLLSYGSNDDEYDYCTTEYLRMSGMYWVLTALGLLGKVDEINKRQFMDFINACIDKETGGISASIGHDPHLLYTLSAVQIACILDAVSELPVDDIVNYVKSLQQPDGSFAGDKWGEIDTRFSFCAVACLSLLGRLDAIDIPKATEFVMKCQNFDGAFGSLPNSESHAGMVYCCIGFLSIIGELSRVDADYLGWWLCERQLPSGGLNGRPEKLPDVCYSWWVLASLTILGKSSWIDTSSLINYILATQDVESGGFADRPGDIPDPFHTLFGLTGLSLLKVPGLQKINPTYCMPQDVIERLRLRPQALS</sequence>
<comment type="catalytic activity">
    <reaction evidence="15">
        <text>geranylgeranyl diphosphate + L-cysteinyl-[protein] = S-geranylgeranyl-L-cysteinyl-[protein] + diphosphate</text>
        <dbReference type="Rhea" id="RHEA:21240"/>
        <dbReference type="Rhea" id="RHEA-COMP:10131"/>
        <dbReference type="Rhea" id="RHEA-COMP:11537"/>
        <dbReference type="ChEBI" id="CHEBI:29950"/>
        <dbReference type="ChEBI" id="CHEBI:33019"/>
        <dbReference type="ChEBI" id="CHEBI:57533"/>
        <dbReference type="ChEBI" id="CHEBI:86021"/>
        <dbReference type="EC" id="2.5.1.60"/>
    </reaction>
</comment>
<keyword evidence="10" id="KW-0862">Zinc</keyword>
<proteinExistence type="inferred from homology"/>
<feature type="domain" description="PHD-type" evidence="18">
    <location>
        <begin position="6"/>
        <end position="64"/>
    </location>
</feature>
<dbReference type="PROSITE" id="PS01359">
    <property type="entry name" value="ZF_PHD_1"/>
    <property type="match status" value="1"/>
</dbReference>
<dbReference type="GO" id="GO:0004663">
    <property type="term" value="F:Rab geranylgeranyltransferase activity"/>
    <property type="evidence" value="ECO:0007669"/>
    <property type="project" value="UniProtKB-EC"/>
</dbReference>
<dbReference type="CDD" id="cd02894">
    <property type="entry name" value="GGTase-II"/>
    <property type="match status" value="1"/>
</dbReference>
<evidence type="ECO:0000256" key="7">
    <source>
        <dbReference type="ARBA" id="ARBA00022723"/>
    </source>
</evidence>
<gene>
    <name evidence="19" type="ORF">O3M35_001106</name>
</gene>
<dbReference type="GO" id="GO:0005968">
    <property type="term" value="C:Rab-protein geranylgeranyltransferase complex"/>
    <property type="evidence" value="ECO:0007669"/>
    <property type="project" value="TreeGrafter"/>
</dbReference>
<evidence type="ECO:0000256" key="9">
    <source>
        <dbReference type="ARBA" id="ARBA00022771"/>
    </source>
</evidence>
<dbReference type="EMBL" id="JAPXFL010000001">
    <property type="protein sequence ID" value="KAK9512751.1"/>
    <property type="molecule type" value="Genomic_DNA"/>
</dbReference>
<evidence type="ECO:0000256" key="6">
    <source>
        <dbReference type="ARBA" id="ARBA00022679"/>
    </source>
</evidence>
<keyword evidence="20" id="KW-1185">Reference proteome</keyword>
<reference evidence="19 20" key="1">
    <citation type="submission" date="2022-12" db="EMBL/GenBank/DDBJ databases">
        <title>Chromosome-level genome assembly of true bugs.</title>
        <authorList>
            <person name="Ma L."/>
            <person name="Li H."/>
        </authorList>
    </citation>
    <scope>NUCLEOTIDE SEQUENCE [LARGE SCALE GENOMIC DNA]</scope>
    <source>
        <strain evidence="19">Lab_2022b</strain>
    </source>
</reference>
<dbReference type="SUPFAM" id="SSF57903">
    <property type="entry name" value="FYVE/PHD zinc finger"/>
    <property type="match status" value="1"/>
</dbReference>
<evidence type="ECO:0000313" key="20">
    <source>
        <dbReference type="Proteomes" id="UP001461498"/>
    </source>
</evidence>
<evidence type="ECO:0000256" key="15">
    <source>
        <dbReference type="ARBA" id="ARBA00047658"/>
    </source>
</evidence>
<dbReference type="PANTHER" id="PTHR11774">
    <property type="entry name" value="GERANYLGERANYL TRANSFERASE TYPE BETA SUBUNIT"/>
    <property type="match status" value="1"/>
</dbReference>
<dbReference type="InterPro" id="IPR013083">
    <property type="entry name" value="Znf_RING/FYVE/PHD"/>
</dbReference>
<protein>
    <recommendedName>
        <fullName evidence="4">protein geranylgeranyltransferase type II</fullName>
        <ecNumber evidence="4">2.5.1.60</ecNumber>
    </recommendedName>
    <alternativeName>
        <fullName evidence="11">Geranylgeranyl transferase type II subunit beta</fullName>
    </alternativeName>
    <alternativeName>
        <fullName evidence="13">Rab geranyl-geranyltransferase subunit beta</fullName>
    </alternativeName>
    <alternativeName>
        <fullName evidence="12">Rab geranylgeranyltransferase subunit beta</fullName>
    </alternativeName>
    <alternativeName>
        <fullName evidence="14">Type II protein geranyl-geranyltransferase subunit beta</fullName>
    </alternativeName>
</protein>
<dbReference type="AlphaFoldDB" id="A0AAW1DNZ5"/>
<feature type="region of interest" description="Disordered" evidence="17">
    <location>
        <begin position="183"/>
        <end position="216"/>
    </location>
</feature>
<dbReference type="EC" id="2.5.1.60" evidence="4"/>
<dbReference type="InterPro" id="IPR011011">
    <property type="entry name" value="Znf_FYVE_PHD"/>
</dbReference>
<dbReference type="InterPro" id="IPR008930">
    <property type="entry name" value="Terpenoid_cyclase/PrenylTrfase"/>
</dbReference>
<feature type="compositionally biased region" description="Basic and acidic residues" evidence="17">
    <location>
        <begin position="235"/>
        <end position="259"/>
    </location>
</feature>
<evidence type="ECO:0000256" key="13">
    <source>
        <dbReference type="ARBA" id="ARBA00032712"/>
    </source>
</evidence>
<dbReference type="GO" id="GO:0072657">
    <property type="term" value="P:protein localization to membrane"/>
    <property type="evidence" value="ECO:0007669"/>
    <property type="project" value="UniProtKB-ARBA"/>
</dbReference>
<dbReference type="Gene3D" id="3.30.40.10">
    <property type="entry name" value="Zinc/RING finger domain, C3HC4 (zinc finger)"/>
    <property type="match status" value="1"/>
</dbReference>
<keyword evidence="8" id="KW-0677">Repeat</keyword>
<name>A0AAW1DNZ5_9HEMI</name>